<dbReference type="Pfam" id="PF05787">
    <property type="entry name" value="PhoX"/>
    <property type="match status" value="1"/>
</dbReference>
<dbReference type="InterPro" id="IPR006311">
    <property type="entry name" value="TAT_signal"/>
</dbReference>
<dbReference type="AlphaFoldDB" id="A0A9J6PL43"/>
<sequence>MDRQIEGYANRMEAYEASEDAGRNPTVAEGRATVGDVIASRFSRRGVLKGMLGSAAIAAVAGAGMEALLARSARAATAAFGFTEIAHGVDETHHVAPGYSADILIRWGDPVVKGAPAFDPMNQTADAQEMQFGYNNDFLGLVPLPLGSAGTDRALLVVNHEYTSEEVMHPTAKLPAEPVTMGKASHRVTRELAEIEMAAHGGSVIEVVREGGKWRVVADSPYNRRITPRSTEMVLTGPAAGHDRLKTEADPAGTRCIGMLNNCAGGMTPWGTWLSAEENFHGYFWGQLDESHAEHANYKRYGVPGNWYGWGAFFDRFDIAKEPNEANRYGWMVEIDPYDPVSTPKKRTALGRFKHEGGGVIVNKDGRAVVYMGDDERFDYLYRFVSAGTYNPNDRAANMDLLDEGTLSVARFDADGTVTWLPMVQGEGPLTAENGFASQADVVIEARRAGDLLGGTPMDRPEDVDVQPQTGRIYVMLTNNTRRKAEQVNAANPRAENAFGHIVEITAPDMDHAADRMPWEILVKCGDPSKPELGAMWNPATTGNGWFAAPDNCAVDHQGRLWVTTDQGSGWARTGTADGVWAMETDGALRGTGRMFFRVPVGAEMCGPCFTPDDTALFVAVQHPATDGVDKYAPFGRKSTFEDPATRWPDFKDGMPPRPSVVVITKNNAGVIGS</sequence>
<evidence type="ECO:0000313" key="2">
    <source>
        <dbReference type="Proteomes" id="UP001055804"/>
    </source>
</evidence>
<dbReference type="Proteomes" id="UP001055804">
    <property type="component" value="Unassembled WGS sequence"/>
</dbReference>
<dbReference type="EMBL" id="JAMZFT010000003">
    <property type="protein sequence ID" value="MCP1337327.1"/>
    <property type="molecule type" value="Genomic_DNA"/>
</dbReference>
<accession>A0A9J6PL43</accession>
<keyword evidence="2" id="KW-1185">Reference proteome</keyword>
<dbReference type="SUPFAM" id="SSF63829">
    <property type="entry name" value="Calcium-dependent phosphotriesterase"/>
    <property type="match status" value="1"/>
</dbReference>
<comment type="caution">
    <text evidence="1">The sequence shown here is derived from an EMBL/GenBank/DDBJ whole genome shotgun (WGS) entry which is preliminary data.</text>
</comment>
<gene>
    <name evidence="1" type="ORF">NJQ99_12970</name>
</gene>
<dbReference type="PANTHER" id="PTHR35399:SF2">
    <property type="entry name" value="DUF839 DOMAIN-CONTAINING PROTEIN"/>
    <property type="match status" value="1"/>
</dbReference>
<proteinExistence type="predicted"/>
<name>A0A9J6PL43_9PROT</name>
<dbReference type="PROSITE" id="PS51318">
    <property type="entry name" value="TAT"/>
    <property type="match status" value="1"/>
</dbReference>
<organism evidence="1 2">
    <name type="scientific">Futiania mangrovi</name>
    <dbReference type="NCBI Taxonomy" id="2959716"/>
    <lineage>
        <taxon>Bacteria</taxon>
        <taxon>Pseudomonadati</taxon>
        <taxon>Pseudomonadota</taxon>
        <taxon>Alphaproteobacteria</taxon>
        <taxon>Futianiales</taxon>
        <taxon>Futianiaceae</taxon>
        <taxon>Futiania</taxon>
    </lineage>
</organism>
<protein>
    <submittedName>
        <fullName evidence="1">PhoX family phosphatase</fullName>
    </submittedName>
</protein>
<evidence type="ECO:0000313" key="1">
    <source>
        <dbReference type="EMBL" id="MCP1337327.1"/>
    </source>
</evidence>
<reference evidence="1" key="1">
    <citation type="submission" date="2022-06" db="EMBL/GenBank/DDBJ databases">
        <title>Isolation and Genomics of Futiania mangrovii gen. nov., sp. nov., a Rare and Metabolically-versatile member in the Class Alphaproteobacteria.</title>
        <authorList>
            <person name="Liu L."/>
            <person name="Huang W.-C."/>
            <person name="Pan J."/>
            <person name="Li J."/>
            <person name="Huang Y."/>
            <person name="Du H."/>
            <person name="Liu Y."/>
            <person name="Li M."/>
        </authorList>
    </citation>
    <scope>NUCLEOTIDE SEQUENCE</scope>
    <source>
        <strain evidence="1">FT118</strain>
    </source>
</reference>
<dbReference type="PANTHER" id="PTHR35399">
    <property type="entry name" value="SLR8030 PROTEIN"/>
    <property type="match status" value="1"/>
</dbReference>
<dbReference type="InterPro" id="IPR008557">
    <property type="entry name" value="PhoX"/>
</dbReference>
<dbReference type="RefSeq" id="WP_269333295.1">
    <property type="nucleotide sequence ID" value="NZ_JAMZFT010000003.1"/>
</dbReference>